<gene>
    <name evidence="3" type="ORF">D1866_03990</name>
    <name evidence="2" type="ORF">GFB69_10840</name>
</gene>
<keyword evidence="1" id="KW-0812">Transmembrane</keyword>
<protein>
    <submittedName>
        <fullName evidence="3">Uncharacterized protein</fullName>
    </submittedName>
</protein>
<feature type="transmembrane region" description="Helical" evidence="1">
    <location>
        <begin position="34"/>
        <end position="55"/>
    </location>
</feature>
<evidence type="ECO:0000313" key="5">
    <source>
        <dbReference type="Proteomes" id="UP000474054"/>
    </source>
</evidence>
<accession>A0A650CTS7</accession>
<dbReference type="Proteomes" id="UP000426328">
    <property type="component" value="Chromosome"/>
</dbReference>
<keyword evidence="1" id="KW-1133">Transmembrane helix</keyword>
<dbReference type="GeneID" id="42778868"/>
<evidence type="ECO:0000256" key="1">
    <source>
        <dbReference type="SAM" id="Phobius"/>
    </source>
</evidence>
<dbReference type="EMBL" id="CP045482">
    <property type="protein sequence ID" value="QGR21254.1"/>
    <property type="molecule type" value="Genomic_DNA"/>
</dbReference>
<dbReference type="Proteomes" id="UP000474054">
    <property type="component" value="Unassembled WGS sequence"/>
</dbReference>
<evidence type="ECO:0000313" key="3">
    <source>
        <dbReference type="EMBL" id="QGR21254.1"/>
    </source>
</evidence>
<sequence length="64" mass="7520">MPTEGFRSLVYIVEIVFIFFFLYLFDIKFIKSGVLFYGIMIMGLAIASVLGYLLIKNVEKYFNY</sequence>
<keyword evidence="1" id="KW-0472">Membrane</keyword>
<evidence type="ECO:0000313" key="2">
    <source>
        <dbReference type="EMBL" id="MQL56208.1"/>
    </source>
</evidence>
<dbReference type="EMBL" id="WHYS01000002">
    <property type="protein sequence ID" value="MQL56208.1"/>
    <property type="molecule type" value="Genomic_DNA"/>
</dbReference>
<dbReference type="KEGG" id="aamb:D1866_03990"/>
<reference evidence="2 5" key="1">
    <citation type="submission" date="2019-10" db="EMBL/GenBank/DDBJ databases">
        <title>Comparative genomics of sulfur disproportionating microorganisms.</title>
        <authorList>
            <person name="Ward L.M."/>
            <person name="Bertran E."/>
            <person name="Johnston D."/>
        </authorList>
    </citation>
    <scope>NUCLEOTIDE SEQUENCE [LARGE SCALE GENOMIC DNA]</scope>
    <source>
        <strain evidence="2 5">DSM 3772</strain>
    </source>
</reference>
<dbReference type="AlphaFoldDB" id="A0A650CTS7"/>
<name>A0A650CTS7_ACIAM</name>
<dbReference type="RefSeq" id="WP_152942690.1">
    <property type="nucleotide sequence ID" value="NZ_CP045482.1"/>
</dbReference>
<keyword evidence="4" id="KW-1185">Reference proteome</keyword>
<organism evidence="3 4">
    <name type="scientific">Acidianus ambivalens</name>
    <name type="common">Desulfurolobus ambivalens</name>
    <dbReference type="NCBI Taxonomy" id="2283"/>
    <lineage>
        <taxon>Archaea</taxon>
        <taxon>Thermoproteota</taxon>
        <taxon>Thermoprotei</taxon>
        <taxon>Sulfolobales</taxon>
        <taxon>Sulfolobaceae</taxon>
        <taxon>Acidianus</taxon>
    </lineage>
</organism>
<evidence type="ECO:0000313" key="4">
    <source>
        <dbReference type="Proteomes" id="UP000426328"/>
    </source>
</evidence>
<proteinExistence type="predicted"/>
<reference evidence="3 4" key="2">
    <citation type="submission" date="2019-10" db="EMBL/GenBank/DDBJ databases">
        <title>Genome Sequences from Six Type Strain Members of the Archaeal Family Sulfolobaceae: Acidianus ambivalens, Acidianus infernus, Metallosphaera prunae, Stygiolobus azoricus, Sulfolobus metallicus, and Sulfurisphaera ohwakuensis.</title>
        <authorList>
            <person name="Counts J.A."/>
            <person name="Kelly R.M."/>
        </authorList>
    </citation>
    <scope>NUCLEOTIDE SEQUENCE [LARGE SCALE GENOMIC DNA]</scope>
    <source>
        <strain evidence="3 4">LEI 10</strain>
    </source>
</reference>
<feature type="transmembrane region" description="Helical" evidence="1">
    <location>
        <begin position="6"/>
        <end position="25"/>
    </location>
</feature>